<feature type="transmembrane region" description="Helical" evidence="12">
    <location>
        <begin position="582"/>
        <end position="605"/>
    </location>
</feature>
<evidence type="ECO:0000256" key="11">
    <source>
        <dbReference type="SAM" id="MobiDB-lite"/>
    </source>
</evidence>
<feature type="transmembrane region" description="Helical" evidence="12">
    <location>
        <begin position="551"/>
        <end position="570"/>
    </location>
</feature>
<evidence type="ECO:0000256" key="5">
    <source>
        <dbReference type="ARBA" id="ARBA00022723"/>
    </source>
</evidence>
<feature type="transmembrane region" description="Helical" evidence="12">
    <location>
        <begin position="256"/>
        <end position="273"/>
    </location>
</feature>
<reference evidence="14 15" key="1">
    <citation type="submission" date="2019-12" db="EMBL/GenBank/DDBJ databases">
        <title>Whole genome shotgun sequence of Streptomyces caniferus NBRC 15389.</title>
        <authorList>
            <person name="Ichikawa N."/>
            <person name="Kimura A."/>
            <person name="Kitahashi Y."/>
            <person name="Komaki H."/>
            <person name="Tamura T."/>
        </authorList>
    </citation>
    <scope>NUCLEOTIDE SEQUENCE [LARGE SCALE GENOMIC DNA]</scope>
    <source>
        <strain evidence="14 15">NBRC 15389</strain>
    </source>
</reference>
<evidence type="ECO:0000256" key="2">
    <source>
        <dbReference type="ARBA" id="ARBA00022475"/>
    </source>
</evidence>
<dbReference type="GO" id="GO:0046872">
    <property type="term" value="F:metal ion binding"/>
    <property type="evidence" value="ECO:0007669"/>
    <property type="project" value="UniProtKB-KW"/>
</dbReference>
<evidence type="ECO:0000256" key="9">
    <source>
        <dbReference type="ARBA" id="ARBA00023049"/>
    </source>
</evidence>
<dbReference type="PANTHER" id="PTHR43221">
    <property type="entry name" value="PROTEASE HTPX"/>
    <property type="match status" value="1"/>
</dbReference>
<feature type="transmembrane region" description="Helical" evidence="12">
    <location>
        <begin position="625"/>
        <end position="645"/>
    </location>
</feature>
<keyword evidence="9" id="KW-0482">Metalloprotease</keyword>
<evidence type="ECO:0000256" key="12">
    <source>
        <dbReference type="SAM" id="Phobius"/>
    </source>
</evidence>
<keyword evidence="10 12" id="KW-0472">Membrane</keyword>
<keyword evidence="7" id="KW-0862">Zinc</keyword>
<accession>A0A640SJN9</accession>
<dbReference type="PANTHER" id="PTHR43221:SF2">
    <property type="entry name" value="PROTEASE HTPX HOMOLOG"/>
    <property type="match status" value="1"/>
</dbReference>
<keyword evidence="5" id="KW-0479">Metal-binding</keyword>
<feature type="transmembrane region" description="Helical" evidence="12">
    <location>
        <begin position="414"/>
        <end position="433"/>
    </location>
</feature>
<feature type="region of interest" description="Disordered" evidence="11">
    <location>
        <begin position="915"/>
        <end position="934"/>
    </location>
</feature>
<feature type="domain" description="Peptidase M48" evidence="13">
    <location>
        <begin position="164"/>
        <end position="332"/>
    </location>
</feature>
<feature type="transmembrane region" description="Helical" evidence="12">
    <location>
        <begin position="650"/>
        <end position="672"/>
    </location>
</feature>
<dbReference type="Proteomes" id="UP000435837">
    <property type="component" value="Unassembled WGS sequence"/>
</dbReference>
<keyword evidence="4 12" id="KW-0812">Transmembrane</keyword>
<keyword evidence="6" id="KW-0378">Hydrolase</keyword>
<comment type="cofactor">
    <cofactor evidence="1">
        <name>Zn(2+)</name>
        <dbReference type="ChEBI" id="CHEBI:29105"/>
    </cofactor>
</comment>
<evidence type="ECO:0000256" key="3">
    <source>
        <dbReference type="ARBA" id="ARBA00022670"/>
    </source>
</evidence>
<proteinExistence type="predicted"/>
<comment type="caution">
    <text evidence="14">The sequence shown here is derived from an EMBL/GenBank/DDBJ whole genome shotgun (WGS) entry which is preliminary data.</text>
</comment>
<evidence type="ECO:0000256" key="7">
    <source>
        <dbReference type="ARBA" id="ARBA00022833"/>
    </source>
</evidence>
<organism evidence="14 15">
    <name type="scientific">Streptomyces caniferus</name>
    <dbReference type="NCBI Taxonomy" id="285557"/>
    <lineage>
        <taxon>Bacteria</taxon>
        <taxon>Bacillati</taxon>
        <taxon>Actinomycetota</taxon>
        <taxon>Actinomycetes</taxon>
        <taxon>Kitasatosporales</taxon>
        <taxon>Streptomycetaceae</taxon>
        <taxon>Streptomyces</taxon>
    </lineage>
</organism>
<keyword evidence="8 12" id="KW-1133">Transmembrane helix</keyword>
<feature type="transmembrane region" description="Helical" evidence="12">
    <location>
        <begin position="216"/>
        <end position="241"/>
    </location>
</feature>
<feature type="transmembrane region" description="Helical" evidence="12">
    <location>
        <begin position="346"/>
        <end position="366"/>
    </location>
</feature>
<name>A0A640SJN9_9ACTN</name>
<keyword evidence="2" id="KW-1003">Cell membrane</keyword>
<dbReference type="InterPro" id="IPR050083">
    <property type="entry name" value="HtpX_protease"/>
</dbReference>
<feature type="transmembrane region" description="Helical" evidence="12">
    <location>
        <begin position="760"/>
        <end position="780"/>
    </location>
</feature>
<dbReference type="InterPro" id="IPR001915">
    <property type="entry name" value="Peptidase_M48"/>
</dbReference>
<evidence type="ECO:0000256" key="8">
    <source>
        <dbReference type="ARBA" id="ARBA00022989"/>
    </source>
</evidence>
<keyword evidence="3" id="KW-0645">Protease</keyword>
<dbReference type="Pfam" id="PF01435">
    <property type="entry name" value="Peptidase_M48"/>
    <property type="match status" value="1"/>
</dbReference>
<evidence type="ECO:0000313" key="14">
    <source>
        <dbReference type="EMBL" id="GFE11773.1"/>
    </source>
</evidence>
<evidence type="ECO:0000256" key="6">
    <source>
        <dbReference type="ARBA" id="ARBA00022801"/>
    </source>
</evidence>
<feature type="transmembrane region" description="Helical" evidence="12">
    <location>
        <begin position="90"/>
        <end position="112"/>
    </location>
</feature>
<dbReference type="EMBL" id="BLIN01000007">
    <property type="protein sequence ID" value="GFE11773.1"/>
    <property type="molecule type" value="Genomic_DNA"/>
</dbReference>
<dbReference type="AlphaFoldDB" id="A0A640SJN9"/>
<evidence type="ECO:0000259" key="13">
    <source>
        <dbReference type="Pfam" id="PF01435"/>
    </source>
</evidence>
<feature type="transmembrane region" description="Helical" evidence="12">
    <location>
        <begin position="698"/>
        <end position="726"/>
    </location>
</feature>
<sequence>MRRFAGFRSATGTGPRFALLMVLVTVTSAPLFNSLFATVQGQNDPRRGLTGIIGCLYAAGFDPTRSDTDNLLAATRRSTALMKCFGEQPVSYWGMAATAALLAVAGLVYWWLPKVRDRWRRLVPVEAVDADGSLGAELAALSERTGIRSDVRFRVDPARMTSGAGVYGRTGSYTVSLHAGLLARRGTDPEGFRAVVLHELAHIHHRDVDYAYASTVLWRVFVLFALLPDLALIAWVVFLVLSGTKSPWWPGAAPELLSFVIAGLLLAGLVHLARADLLRRREHHADLQAVAWGAHPANWDRPDPSGTVAPLLHRATALLRTHPGWAERRRVLADADRLLRVSPLEMFLTGASASLLSGSLAALPFLPSVQGTLWLTVAMVAPVLCIALGRAVVRSSRIGDGGAAGASTRSGALAGLWLGCGLLVGEFVASGRYRVDWLPPQPQYLLAFLFIAAVPAVWWSQTLRLALGLPKRGARRAVAGVGALVTATVLWGGLLWWRLGGERIALGASDPAGALARSYIRAVPGAWQDYGQDLSVISSGMSLLSPLHRQVPIGAATLLMWLVPLVLLLWQRADAGLRVRRTLVAGCAGGLVSWAGMALARYVQYTGRPATVKERTGPFLIVHEWWVIATLLAACLLTAAVVAAFSRRHWLLRAVIAAQVVQLMSYGAVFLLSSADGCLGPLNTVFDSCQWHLRNGLIITWAATVLTLTNAVLGSACAALAGAGVARAVRRVRGRHAVHLPAVPEPERESAAGPARRRPVLLKAGAVLALGVPALLLTVVTHAQVSFSAVVPRFSPDTADPDAEAPDSAPPTKQAPAMRAWQTWSWLNSGGSLHTQRINAAQLALNTELQKAAARKRDKNGNVPVDEKIFHRACGTLGKRVEEAQDYFPVPSPDLQKSWSDALSRLHHGARSCQEAMAPSKGAPHKTEAERSRQFSASLEELAAGLRRFVAAHQDIQKAATSGAK</sequence>
<protein>
    <recommendedName>
        <fullName evidence="13">Peptidase M48 domain-containing protein</fullName>
    </recommendedName>
</protein>
<feature type="transmembrane region" description="Helical" evidence="12">
    <location>
        <begin position="477"/>
        <end position="497"/>
    </location>
</feature>
<gene>
    <name evidence="14" type="ORF">Scani_80410</name>
</gene>
<feature type="transmembrane region" description="Helical" evidence="12">
    <location>
        <begin position="372"/>
        <end position="393"/>
    </location>
</feature>
<dbReference type="GO" id="GO:0004222">
    <property type="term" value="F:metalloendopeptidase activity"/>
    <property type="evidence" value="ECO:0007669"/>
    <property type="project" value="InterPro"/>
</dbReference>
<evidence type="ECO:0000313" key="15">
    <source>
        <dbReference type="Proteomes" id="UP000435837"/>
    </source>
</evidence>
<evidence type="ECO:0000256" key="4">
    <source>
        <dbReference type="ARBA" id="ARBA00022692"/>
    </source>
</evidence>
<evidence type="ECO:0000256" key="1">
    <source>
        <dbReference type="ARBA" id="ARBA00001947"/>
    </source>
</evidence>
<dbReference type="Gene3D" id="3.30.2010.10">
    <property type="entry name" value="Metalloproteases ('zincins'), catalytic domain"/>
    <property type="match status" value="1"/>
</dbReference>
<evidence type="ECO:0000256" key="10">
    <source>
        <dbReference type="ARBA" id="ARBA00023136"/>
    </source>
</evidence>
<dbReference type="GO" id="GO:0006508">
    <property type="term" value="P:proteolysis"/>
    <property type="evidence" value="ECO:0007669"/>
    <property type="project" value="UniProtKB-KW"/>
</dbReference>
<feature type="transmembrane region" description="Helical" evidence="12">
    <location>
        <begin position="445"/>
        <end position="465"/>
    </location>
</feature>